<accession>A0A6B2JTE4</accession>
<feature type="transmembrane region" description="Helical" evidence="8">
    <location>
        <begin position="49"/>
        <end position="70"/>
    </location>
</feature>
<dbReference type="PANTHER" id="PTHR30472">
    <property type="entry name" value="FERRIC ENTEROBACTIN TRANSPORT SYSTEM PERMEASE PROTEIN"/>
    <property type="match status" value="1"/>
</dbReference>
<dbReference type="Gene3D" id="1.10.3470.10">
    <property type="entry name" value="ABC transporter involved in vitamin B12 uptake, BtuC"/>
    <property type="match status" value="1"/>
</dbReference>
<evidence type="ECO:0000313" key="9">
    <source>
        <dbReference type="EMBL" id="NDV01320.1"/>
    </source>
</evidence>
<dbReference type="InterPro" id="IPR000522">
    <property type="entry name" value="ABC_transptr_permease_BtuC"/>
</dbReference>
<dbReference type="EMBL" id="JAAGAB010000002">
    <property type="protein sequence ID" value="NDV01320.1"/>
    <property type="molecule type" value="Genomic_DNA"/>
</dbReference>
<evidence type="ECO:0000313" key="10">
    <source>
        <dbReference type="Proteomes" id="UP000474757"/>
    </source>
</evidence>
<keyword evidence="7 8" id="KW-0472">Membrane</keyword>
<feature type="transmembrane region" description="Helical" evidence="8">
    <location>
        <begin position="181"/>
        <end position="201"/>
    </location>
</feature>
<comment type="subcellular location">
    <subcellularLocation>
        <location evidence="1">Cell membrane</location>
        <topology evidence="1">Multi-pass membrane protein</topology>
    </subcellularLocation>
</comment>
<keyword evidence="4" id="KW-1003">Cell membrane</keyword>
<feature type="transmembrane region" description="Helical" evidence="8">
    <location>
        <begin position="82"/>
        <end position="100"/>
    </location>
</feature>
<dbReference type="GO" id="GO:0005886">
    <property type="term" value="C:plasma membrane"/>
    <property type="evidence" value="ECO:0007669"/>
    <property type="project" value="UniProtKB-SubCell"/>
</dbReference>
<evidence type="ECO:0000256" key="6">
    <source>
        <dbReference type="ARBA" id="ARBA00022989"/>
    </source>
</evidence>
<dbReference type="GO" id="GO:0022857">
    <property type="term" value="F:transmembrane transporter activity"/>
    <property type="evidence" value="ECO:0007669"/>
    <property type="project" value="InterPro"/>
</dbReference>
<feature type="transmembrane region" description="Helical" evidence="8">
    <location>
        <begin position="133"/>
        <end position="153"/>
    </location>
</feature>
<evidence type="ECO:0000256" key="4">
    <source>
        <dbReference type="ARBA" id="ARBA00022475"/>
    </source>
</evidence>
<organism evidence="9 10">
    <name type="scientific">Pseudoroseicyclus tamaricis</name>
    <dbReference type="NCBI Taxonomy" id="2705421"/>
    <lineage>
        <taxon>Bacteria</taxon>
        <taxon>Pseudomonadati</taxon>
        <taxon>Pseudomonadota</taxon>
        <taxon>Alphaproteobacteria</taxon>
        <taxon>Rhodobacterales</taxon>
        <taxon>Paracoccaceae</taxon>
        <taxon>Pseudoroseicyclus</taxon>
    </lineage>
</organism>
<evidence type="ECO:0000256" key="2">
    <source>
        <dbReference type="ARBA" id="ARBA00007935"/>
    </source>
</evidence>
<dbReference type="SUPFAM" id="SSF81345">
    <property type="entry name" value="ABC transporter involved in vitamin B12 uptake, BtuC"/>
    <property type="match status" value="1"/>
</dbReference>
<keyword evidence="3" id="KW-0813">Transport</keyword>
<dbReference type="Proteomes" id="UP000474757">
    <property type="component" value="Unassembled WGS sequence"/>
</dbReference>
<dbReference type="AlphaFoldDB" id="A0A6B2JTE4"/>
<feature type="transmembrane region" description="Helical" evidence="8">
    <location>
        <begin position="106"/>
        <end position="124"/>
    </location>
</feature>
<dbReference type="CDD" id="cd06550">
    <property type="entry name" value="TM_ABC_iron-siderophores_like"/>
    <property type="match status" value="1"/>
</dbReference>
<keyword evidence="5 8" id="KW-0812">Transmembrane</keyword>
<comment type="caution">
    <text evidence="9">The sequence shown here is derived from an EMBL/GenBank/DDBJ whole genome shotgun (WGS) entry which is preliminary data.</text>
</comment>
<dbReference type="PANTHER" id="PTHR30472:SF27">
    <property type="entry name" value="PETROBACTIN IMPORT SYSTEM PERMEASE PROTEIN YCLN"/>
    <property type="match status" value="1"/>
</dbReference>
<evidence type="ECO:0000256" key="5">
    <source>
        <dbReference type="ARBA" id="ARBA00022692"/>
    </source>
</evidence>
<keyword evidence="6 8" id="KW-1133">Transmembrane helix</keyword>
<proteinExistence type="inferred from homology"/>
<evidence type="ECO:0000256" key="8">
    <source>
        <dbReference type="SAM" id="Phobius"/>
    </source>
</evidence>
<gene>
    <name evidence="9" type="ORF">GZA08_10125</name>
</gene>
<feature type="transmembrane region" description="Helical" evidence="8">
    <location>
        <begin position="221"/>
        <end position="252"/>
    </location>
</feature>
<evidence type="ECO:0000256" key="3">
    <source>
        <dbReference type="ARBA" id="ARBA00022448"/>
    </source>
</evidence>
<sequence length="317" mass="32792">MRLASLTIPALAGLALVSIFTGAATLDVSRLFSDPQALWLIAVSRLPRTAAALIAGASLAVAGVIMQMLARNRFVEPATAGTAQSAGLGLVLVTLLAPGAALWAKMGVATLTSLVGTGLFLALVRRLPPSQPLLVPLTGIVFGGIVGAAETFLAYESDLLQYIGVWMSGEFSGVMLGRYEYLWIAGLLAAAAYLYADRFTIAGMGEDVSRALGLNYGQAMALGLAIVSVITAVTVVTVGMIPFVGLVVPNIVARIMGENLRASLPVVAATGAGLVLACDIGGRLIIHPYEIPVGTILGILGAVIFLWLLYARPAHAR</sequence>
<dbReference type="GO" id="GO:0033214">
    <property type="term" value="P:siderophore-iron import into cell"/>
    <property type="evidence" value="ECO:0007669"/>
    <property type="project" value="TreeGrafter"/>
</dbReference>
<evidence type="ECO:0000256" key="7">
    <source>
        <dbReference type="ARBA" id="ARBA00023136"/>
    </source>
</evidence>
<dbReference type="RefSeq" id="WP_163892977.1">
    <property type="nucleotide sequence ID" value="NZ_JAAFYS010000002.1"/>
</dbReference>
<reference evidence="9 10" key="1">
    <citation type="submission" date="2020-02" db="EMBL/GenBank/DDBJ databases">
        <title>Pseudoroseicyclus tamarix, sp. nov., isolated from offshore sediment of a Tamarix chinensis forest.</title>
        <authorList>
            <person name="Gai Y."/>
        </authorList>
    </citation>
    <scope>NUCLEOTIDE SEQUENCE [LARGE SCALE GENOMIC DNA]</scope>
    <source>
        <strain evidence="9 10">CLL3-39</strain>
    </source>
</reference>
<evidence type="ECO:0000256" key="1">
    <source>
        <dbReference type="ARBA" id="ARBA00004651"/>
    </source>
</evidence>
<feature type="transmembrane region" description="Helical" evidence="8">
    <location>
        <begin position="291"/>
        <end position="311"/>
    </location>
</feature>
<dbReference type="InterPro" id="IPR037294">
    <property type="entry name" value="ABC_BtuC-like"/>
</dbReference>
<protein>
    <submittedName>
        <fullName evidence="9">Iron chelate uptake ABC transporter family permease subunit</fullName>
    </submittedName>
</protein>
<dbReference type="Pfam" id="PF01032">
    <property type="entry name" value="FecCD"/>
    <property type="match status" value="1"/>
</dbReference>
<keyword evidence="10" id="KW-1185">Reference proteome</keyword>
<name>A0A6B2JTE4_9RHOB</name>
<feature type="transmembrane region" description="Helical" evidence="8">
    <location>
        <begin position="264"/>
        <end position="285"/>
    </location>
</feature>
<comment type="similarity">
    <text evidence="2">Belongs to the binding-protein-dependent transport system permease family. FecCD subfamily.</text>
</comment>